<dbReference type="EMBL" id="BMHT01000003">
    <property type="protein sequence ID" value="GGF08827.1"/>
    <property type="molecule type" value="Genomic_DNA"/>
</dbReference>
<evidence type="ECO:0000313" key="2">
    <source>
        <dbReference type="Proteomes" id="UP000632273"/>
    </source>
</evidence>
<comment type="caution">
    <text evidence="1">The sequence shown here is derived from an EMBL/GenBank/DDBJ whole genome shotgun (WGS) entry which is preliminary data.</text>
</comment>
<sequence length="50" mass="5523">MPFSPFAIEGSDNLQGAPIGKANELLQQVSFLLAKHQPQNQVRGFLLEKD</sequence>
<evidence type="ECO:0000313" key="1">
    <source>
        <dbReference type="EMBL" id="GGF08827.1"/>
    </source>
</evidence>
<protein>
    <submittedName>
        <fullName evidence="1">Uncharacterized protein</fullName>
    </submittedName>
</protein>
<proteinExistence type="predicted"/>
<reference evidence="2" key="1">
    <citation type="journal article" date="2019" name="Int. J. Syst. Evol. Microbiol.">
        <title>The Global Catalogue of Microorganisms (GCM) 10K type strain sequencing project: providing services to taxonomists for standard genome sequencing and annotation.</title>
        <authorList>
            <consortium name="The Broad Institute Genomics Platform"/>
            <consortium name="The Broad Institute Genome Sequencing Center for Infectious Disease"/>
            <person name="Wu L."/>
            <person name="Ma J."/>
        </authorList>
    </citation>
    <scope>NUCLEOTIDE SEQUENCE [LARGE SCALE GENOMIC DNA]</scope>
    <source>
        <strain evidence="2">CGMCC 1.15197</strain>
    </source>
</reference>
<keyword evidence="2" id="KW-1185">Reference proteome</keyword>
<organism evidence="1 2">
    <name type="scientific">Hymenobacter cavernae</name>
    <dbReference type="NCBI Taxonomy" id="2044852"/>
    <lineage>
        <taxon>Bacteria</taxon>
        <taxon>Pseudomonadati</taxon>
        <taxon>Bacteroidota</taxon>
        <taxon>Cytophagia</taxon>
        <taxon>Cytophagales</taxon>
        <taxon>Hymenobacteraceae</taxon>
        <taxon>Hymenobacter</taxon>
    </lineage>
</organism>
<dbReference type="Proteomes" id="UP000632273">
    <property type="component" value="Unassembled WGS sequence"/>
</dbReference>
<gene>
    <name evidence="1" type="ORF">GCM10011383_20000</name>
</gene>
<dbReference type="RefSeq" id="WP_188813657.1">
    <property type="nucleotide sequence ID" value="NZ_BMHT01000003.1"/>
</dbReference>
<name>A0ABQ1U1D3_9BACT</name>
<accession>A0ABQ1U1D3</accession>